<organism evidence="2 3">
    <name type="scientific">Gossypium lobatum</name>
    <dbReference type="NCBI Taxonomy" id="34289"/>
    <lineage>
        <taxon>Eukaryota</taxon>
        <taxon>Viridiplantae</taxon>
        <taxon>Streptophyta</taxon>
        <taxon>Embryophyta</taxon>
        <taxon>Tracheophyta</taxon>
        <taxon>Spermatophyta</taxon>
        <taxon>Magnoliopsida</taxon>
        <taxon>eudicotyledons</taxon>
        <taxon>Gunneridae</taxon>
        <taxon>Pentapetalae</taxon>
        <taxon>rosids</taxon>
        <taxon>malvids</taxon>
        <taxon>Malvales</taxon>
        <taxon>Malvaceae</taxon>
        <taxon>Malvoideae</taxon>
        <taxon>Gossypium</taxon>
    </lineage>
</organism>
<reference evidence="2 3" key="1">
    <citation type="journal article" date="2019" name="Genome Biol. Evol.">
        <title>Insights into the evolution of the New World diploid cottons (Gossypium, subgenus Houzingenia) based on genome sequencing.</title>
        <authorList>
            <person name="Grover C.E."/>
            <person name="Arick M.A. 2nd"/>
            <person name="Thrash A."/>
            <person name="Conover J.L."/>
            <person name="Sanders W.S."/>
            <person name="Peterson D.G."/>
            <person name="Frelichowski J.E."/>
            <person name="Scheffler J.A."/>
            <person name="Scheffler B.E."/>
            <person name="Wendel J.F."/>
        </authorList>
    </citation>
    <scope>NUCLEOTIDE SEQUENCE [LARGE SCALE GENOMIC DNA]</scope>
    <source>
        <strain evidence="2">157</strain>
        <tissue evidence="2">Leaf</tissue>
    </source>
</reference>
<evidence type="ECO:0000259" key="1">
    <source>
        <dbReference type="Pfam" id="PF13456"/>
    </source>
</evidence>
<keyword evidence="3" id="KW-1185">Reference proteome</keyword>
<dbReference type="Gene3D" id="3.30.420.10">
    <property type="entry name" value="Ribonuclease H-like superfamily/Ribonuclease H"/>
    <property type="match status" value="1"/>
</dbReference>
<evidence type="ECO:0000313" key="2">
    <source>
        <dbReference type="EMBL" id="MBA0548440.1"/>
    </source>
</evidence>
<accession>A0A7J8L7M9</accession>
<feature type="domain" description="RNase H type-1" evidence="1">
    <location>
        <begin position="25"/>
        <end position="79"/>
    </location>
</feature>
<comment type="caution">
    <text evidence="2">The sequence shown here is derived from an EMBL/GenBank/DDBJ whole genome shotgun (WGS) entry which is preliminary data.</text>
</comment>
<dbReference type="InterPro" id="IPR002156">
    <property type="entry name" value="RNaseH_domain"/>
</dbReference>
<dbReference type="Pfam" id="PF13456">
    <property type="entry name" value="RVT_3"/>
    <property type="match status" value="1"/>
</dbReference>
<dbReference type="EMBL" id="JABEZX010000001">
    <property type="protein sequence ID" value="MBA0548440.1"/>
    <property type="molecule type" value="Genomic_DNA"/>
</dbReference>
<evidence type="ECO:0000313" key="3">
    <source>
        <dbReference type="Proteomes" id="UP000593572"/>
    </source>
</evidence>
<name>A0A7J8L7M9_9ROSI</name>
<proteinExistence type="predicted"/>
<gene>
    <name evidence="2" type="ORF">Golob_019542</name>
</gene>
<dbReference type="GO" id="GO:0004523">
    <property type="term" value="F:RNA-DNA hybrid ribonuclease activity"/>
    <property type="evidence" value="ECO:0007669"/>
    <property type="project" value="InterPro"/>
</dbReference>
<dbReference type="AlphaFoldDB" id="A0A7J8L7M9"/>
<dbReference type="Proteomes" id="UP000593572">
    <property type="component" value="Unassembled WGS sequence"/>
</dbReference>
<protein>
    <recommendedName>
        <fullName evidence="1">RNase H type-1 domain-containing protein</fullName>
    </recommendedName>
</protein>
<sequence length="105" mass="11822">MNVSTRSTSASDVVWCEISLEIGLSDCLEAVKAIQDSFLGTLNLALLRQSQQMLQCKEHWVLKHVPRERNQVVDRLAKMSSVGKDGMQIITSVPKELINFLGWCF</sequence>
<dbReference type="InterPro" id="IPR036397">
    <property type="entry name" value="RNaseH_sf"/>
</dbReference>
<dbReference type="GO" id="GO:0003676">
    <property type="term" value="F:nucleic acid binding"/>
    <property type="evidence" value="ECO:0007669"/>
    <property type="project" value="InterPro"/>
</dbReference>